<dbReference type="Pfam" id="PF07714">
    <property type="entry name" value="PK_Tyr_Ser-Thr"/>
    <property type="match status" value="1"/>
</dbReference>
<organism evidence="4 5">
    <name type="scientific">Kingdonia uniflora</name>
    <dbReference type="NCBI Taxonomy" id="39325"/>
    <lineage>
        <taxon>Eukaryota</taxon>
        <taxon>Viridiplantae</taxon>
        <taxon>Streptophyta</taxon>
        <taxon>Embryophyta</taxon>
        <taxon>Tracheophyta</taxon>
        <taxon>Spermatophyta</taxon>
        <taxon>Magnoliopsida</taxon>
        <taxon>Ranunculales</taxon>
        <taxon>Circaeasteraceae</taxon>
        <taxon>Kingdonia</taxon>
    </lineage>
</organism>
<dbReference type="Gene3D" id="1.10.510.10">
    <property type="entry name" value="Transferase(Phosphotransferase) domain 1"/>
    <property type="match status" value="1"/>
</dbReference>
<protein>
    <recommendedName>
        <fullName evidence="3">Protein kinase domain-containing protein</fullName>
    </recommendedName>
</protein>
<evidence type="ECO:0000313" key="5">
    <source>
        <dbReference type="Proteomes" id="UP000541444"/>
    </source>
</evidence>
<dbReference type="AlphaFoldDB" id="A0A7J7P8K3"/>
<dbReference type="PANTHER" id="PTHR47989:SF37">
    <property type="entry name" value="INACTIVE PROTEIN KINASE SELMODRAFT_444075"/>
    <property type="match status" value="1"/>
</dbReference>
<evidence type="ECO:0000313" key="4">
    <source>
        <dbReference type="EMBL" id="KAF6175791.1"/>
    </source>
</evidence>
<evidence type="ECO:0000256" key="1">
    <source>
        <dbReference type="ARBA" id="ARBA00022741"/>
    </source>
</evidence>
<keyword evidence="2" id="KW-0067">ATP-binding</keyword>
<dbReference type="GO" id="GO:0004672">
    <property type="term" value="F:protein kinase activity"/>
    <property type="evidence" value="ECO:0007669"/>
    <property type="project" value="InterPro"/>
</dbReference>
<evidence type="ECO:0000259" key="3">
    <source>
        <dbReference type="PROSITE" id="PS50011"/>
    </source>
</evidence>
<dbReference type="InterPro" id="IPR011009">
    <property type="entry name" value="Kinase-like_dom_sf"/>
</dbReference>
<dbReference type="GO" id="GO:0005524">
    <property type="term" value="F:ATP binding"/>
    <property type="evidence" value="ECO:0007669"/>
    <property type="project" value="UniProtKB-KW"/>
</dbReference>
<accession>A0A7J7P8K3</accession>
<keyword evidence="1" id="KW-0547">Nucleotide-binding</keyword>
<sequence>SLVLLALLPTCERPLPVSTKKKYKTPIHQFFACLFGKLGKRYNEDSAFDQAGLVDIVTQDRCHRIHDVCAHMTRQLCLANKVRQVDTQVQVIADAQMGCVASNVKELGATSWVVLDGRLKKEGDCCLKQLNCNIVLVDQAIPKVLRSVNTFPMKRINAGIFQDDDSIPSVVEMLGDETDEVMTWENRMKLGDFGLARWQANGQSAEETRVIGAFGYLAPEYTQTALITEKADVYAFGIVLLELVSGLKATDLSRDKDQQYLPEWARMLFENKICLNEIIDPRLQGCYSENEVESMMFAASLCISPRPERRPRMLKVLRLLEGDIPIDIASPYREPMSTWSEQHPKDSYKVDRSIIQSPSGMNEPMHHRSNSYCSNMKPTTSSNMYVMEGLENSISANQSEQSVSEEYQIYLQGSLADYIQKMY</sequence>
<feature type="domain" description="Protein kinase" evidence="3">
    <location>
        <begin position="1"/>
        <end position="333"/>
    </location>
</feature>
<dbReference type="InterPro" id="IPR001245">
    <property type="entry name" value="Ser-Thr/Tyr_kinase_cat_dom"/>
</dbReference>
<proteinExistence type="predicted"/>
<comment type="caution">
    <text evidence="4">The sequence shown here is derived from an EMBL/GenBank/DDBJ whole genome shotgun (WGS) entry which is preliminary data.</text>
</comment>
<name>A0A7J7P8K3_9MAGN</name>
<dbReference type="EMBL" id="JACGCM010000143">
    <property type="protein sequence ID" value="KAF6175791.1"/>
    <property type="molecule type" value="Genomic_DNA"/>
</dbReference>
<reference evidence="4 5" key="1">
    <citation type="journal article" date="2020" name="IScience">
        <title>Genome Sequencing of the Endangered Kingdonia uniflora (Circaeasteraceae, Ranunculales) Reveals Potential Mechanisms of Evolutionary Specialization.</title>
        <authorList>
            <person name="Sun Y."/>
            <person name="Deng T."/>
            <person name="Zhang A."/>
            <person name="Moore M.J."/>
            <person name="Landis J.B."/>
            <person name="Lin N."/>
            <person name="Zhang H."/>
            <person name="Zhang X."/>
            <person name="Huang J."/>
            <person name="Zhang X."/>
            <person name="Sun H."/>
            <person name="Wang H."/>
        </authorList>
    </citation>
    <scope>NUCLEOTIDE SEQUENCE [LARGE SCALE GENOMIC DNA]</scope>
    <source>
        <strain evidence="4">TB1705</strain>
        <tissue evidence="4">Leaf</tissue>
    </source>
</reference>
<gene>
    <name evidence="4" type="ORF">GIB67_036256</name>
</gene>
<dbReference type="InterPro" id="IPR000719">
    <property type="entry name" value="Prot_kinase_dom"/>
</dbReference>
<feature type="non-terminal residue" evidence="4">
    <location>
        <position position="1"/>
    </location>
</feature>
<dbReference type="PANTHER" id="PTHR47989">
    <property type="entry name" value="OS01G0750732 PROTEIN"/>
    <property type="match status" value="1"/>
</dbReference>
<dbReference type="Proteomes" id="UP000541444">
    <property type="component" value="Unassembled WGS sequence"/>
</dbReference>
<keyword evidence="5" id="KW-1185">Reference proteome</keyword>
<dbReference type="PROSITE" id="PS50011">
    <property type="entry name" value="PROTEIN_KINASE_DOM"/>
    <property type="match status" value="1"/>
</dbReference>
<dbReference type="SUPFAM" id="SSF56112">
    <property type="entry name" value="Protein kinase-like (PK-like)"/>
    <property type="match status" value="1"/>
</dbReference>
<dbReference type="OrthoDB" id="1857192at2759"/>
<evidence type="ECO:0000256" key="2">
    <source>
        <dbReference type="ARBA" id="ARBA00022840"/>
    </source>
</evidence>